<evidence type="ECO:0000259" key="1">
    <source>
        <dbReference type="Pfam" id="PF19809"/>
    </source>
</evidence>
<keyword evidence="3" id="KW-1185">Reference proteome</keyword>
<dbReference type="Proteomes" id="UP000316096">
    <property type="component" value="Unassembled WGS sequence"/>
</dbReference>
<proteinExistence type="predicted"/>
<feature type="domain" description="DUF6292" evidence="1">
    <location>
        <begin position="24"/>
        <end position="105"/>
    </location>
</feature>
<reference evidence="2 3" key="1">
    <citation type="submission" date="2019-06" db="EMBL/GenBank/DDBJ databases">
        <title>Sequencing the genomes of 1000 actinobacteria strains.</title>
        <authorList>
            <person name="Klenk H.-P."/>
        </authorList>
    </citation>
    <scope>NUCLEOTIDE SEQUENCE [LARGE SCALE GENOMIC DNA]</scope>
    <source>
        <strain evidence="2 3">DSM 102200</strain>
    </source>
</reference>
<dbReference type="Pfam" id="PF19809">
    <property type="entry name" value="DUF6292"/>
    <property type="match status" value="1"/>
</dbReference>
<dbReference type="RefSeq" id="WP_141956438.1">
    <property type="nucleotide sequence ID" value="NZ_VFOZ01000001.1"/>
</dbReference>
<sequence length="131" mass="14520">MTDHREPLEHPDSWVDAARNYMTQSVHALLQRGLGIDRSWLDPSDPRDATVVLADTRALVWDEVTGWRIGRFGSGAQGVRTALEGAVHLGGGPLPPPAELARRVARGTAGPRREYRSYADSDGFDEVLRRY</sequence>
<evidence type="ECO:0000313" key="3">
    <source>
        <dbReference type="Proteomes" id="UP000316096"/>
    </source>
</evidence>
<protein>
    <recommendedName>
        <fullName evidence="1">DUF6292 domain-containing protein</fullName>
    </recommendedName>
</protein>
<dbReference type="InterPro" id="IPR046259">
    <property type="entry name" value="DUF6292"/>
</dbReference>
<name>A0A543CKX3_9ACTN</name>
<organism evidence="2 3">
    <name type="scientific">Actinoallomurus bryophytorum</name>
    <dbReference type="NCBI Taxonomy" id="1490222"/>
    <lineage>
        <taxon>Bacteria</taxon>
        <taxon>Bacillati</taxon>
        <taxon>Actinomycetota</taxon>
        <taxon>Actinomycetes</taxon>
        <taxon>Streptosporangiales</taxon>
        <taxon>Thermomonosporaceae</taxon>
        <taxon>Actinoallomurus</taxon>
    </lineage>
</organism>
<evidence type="ECO:0000313" key="2">
    <source>
        <dbReference type="EMBL" id="TQL97751.1"/>
    </source>
</evidence>
<dbReference type="EMBL" id="VFOZ01000001">
    <property type="protein sequence ID" value="TQL97751.1"/>
    <property type="molecule type" value="Genomic_DNA"/>
</dbReference>
<dbReference type="AlphaFoldDB" id="A0A543CKX3"/>
<gene>
    <name evidence="2" type="ORF">FB559_3354</name>
</gene>
<dbReference type="OrthoDB" id="4190452at2"/>
<comment type="caution">
    <text evidence="2">The sequence shown here is derived from an EMBL/GenBank/DDBJ whole genome shotgun (WGS) entry which is preliminary data.</text>
</comment>
<accession>A0A543CKX3</accession>